<dbReference type="AlphaFoldDB" id="A0A498HEA1"/>
<evidence type="ECO:0000313" key="2">
    <source>
        <dbReference type="EMBL" id="RXH68202.1"/>
    </source>
</evidence>
<protein>
    <submittedName>
        <fullName evidence="2">Uncharacterized protein</fullName>
    </submittedName>
</protein>
<name>A0A498HEA1_MALDO</name>
<evidence type="ECO:0000256" key="1">
    <source>
        <dbReference type="SAM" id="MobiDB-lite"/>
    </source>
</evidence>
<gene>
    <name evidence="2" type="ORF">DVH24_028349</name>
</gene>
<dbReference type="EMBL" id="RDQH01000343">
    <property type="protein sequence ID" value="RXH68202.1"/>
    <property type="molecule type" value="Genomic_DNA"/>
</dbReference>
<feature type="compositionally biased region" description="Acidic residues" evidence="1">
    <location>
        <begin position="263"/>
        <end position="272"/>
    </location>
</feature>
<feature type="region of interest" description="Disordered" evidence="1">
    <location>
        <begin position="232"/>
        <end position="276"/>
    </location>
</feature>
<organism evidence="2 3">
    <name type="scientific">Malus domestica</name>
    <name type="common">Apple</name>
    <name type="synonym">Pyrus malus</name>
    <dbReference type="NCBI Taxonomy" id="3750"/>
    <lineage>
        <taxon>Eukaryota</taxon>
        <taxon>Viridiplantae</taxon>
        <taxon>Streptophyta</taxon>
        <taxon>Embryophyta</taxon>
        <taxon>Tracheophyta</taxon>
        <taxon>Spermatophyta</taxon>
        <taxon>Magnoliopsida</taxon>
        <taxon>eudicotyledons</taxon>
        <taxon>Gunneridae</taxon>
        <taxon>Pentapetalae</taxon>
        <taxon>rosids</taxon>
        <taxon>fabids</taxon>
        <taxon>Rosales</taxon>
        <taxon>Rosaceae</taxon>
        <taxon>Amygdaloideae</taxon>
        <taxon>Maleae</taxon>
        <taxon>Malus</taxon>
    </lineage>
</organism>
<dbReference type="Proteomes" id="UP000290289">
    <property type="component" value="Chromosome 17"/>
</dbReference>
<accession>A0A498HEA1</accession>
<reference evidence="2 3" key="1">
    <citation type="submission" date="2018-10" db="EMBL/GenBank/DDBJ databases">
        <title>A high-quality apple genome assembly.</title>
        <authorList>
            <person name="Hu J."/>
        </authorList>
    </citation>
    <scope>NUCLEOTIDE SEQUENCE [LARGE SCALE GENOMIC DNA]</scope>
    <source>
        <strain evidence="3">cv. HFTH1</strain>
        <tissue evidence="2">Young leaf</tissue>
    </source>
</reference>
<comment type="caution">
    <text evidence="2">The sequence shown here is derived from an EMBL/GenBank/DDBJ whole genome shotgun (WGS) entry which is preliminary data.</text>
</comment>
<proteinExistence type="predicted"/>
<feature type="compositionally biased region" description="Basic and acidic residues" evidence="1">
    <location>
        <begin position="233"/>
        <end position="250"/>
    </location>
</feature>
<evidence type="ECO:0000313" key="3">
    <source>
        <dbReference type="Proteomes" id="UP000290289"/>
    </source>
</evidence>
<sequence>MEHLEIRDTDGYTAFYYLICLFPERVEVAECMAKKNPNSLTILPCSDLLLLTQGQTKGEIMARYLYFLTPPERIQDILVTDAVEFISYDIGWDLIQRYPKLVIATNIDGNIPLGTLASICIKPLPPINKEKHESAQSDQRHHLISSAERYMRYYRCEKLKEALCVAEEQGHEEYITHFLIYSSCPVLEVRNEKNQSLFQIAAECRHYNVYDILYKDGLDQFKYGLHEPNGLKVSRDGTRRNEMGRDKTGRNGEGAKMLSDGNKEEEEGDGEMWNESFQGVRRNENSPKIRPMEQHVPPILGALNVGWNASSHFVPSRPTYQTAWDKTVILELFLGQMLATFPAR</sequence>
<keyword evidence="3" id="KW-1185">Reference proteome</keyword>